<dbReference type="Proteomes" id="UP000322214">
    <property type="component" value="Chromosome"/>
</dbReference>
<organism evidence="4 5">
    <name type="scientific">Mariniblastus fucicola</name>
    <dbReference type="NCBI Taxonomy" id="980251"/>
    <lineage>
        <taxon>Bacteria</taxon>
        <taxon>Pseudomonadati</taxon>
        <taxon>Planctomycetota</taxon>
        <taxon>Planctomycetia</taxon>
        <taxon>Pirellulales</taxon>
        <taxon>Pirellulaceae</taxon>
        <taxon>Mariniblastus</taxon>
    </lineage>
</organism>
<accession>A0A5B9P625</accession>
<gene>
    <name evidence="4" type="ORF">MFFC18_02900</name>
</gene>
<dbReference type="InterPro" id="IPR000644">
    <property type="entry name" value="CBS_dom"/>
</dbReference>
<dbReference type="Gene3D" id="3.10.580.10">
    <property type="entry name" value="CBS-domain"/>
    <property type="match status" value="1"/>
</dbReference>
<evidence type="ECO:0000313" key="4">
    <source>
        <dbReference type="EMBL" id="QEG20442.1"/>
    </source>
</evidence>
<evidence type="ECO:0000256" key="1">
    <source>
        <dbReference type="ARBA" id="ARBA00023122"/>
    </source>
</evidence>
<dbReference type="EMBL" id="CP042912">
    <property type="protein sequence ID" value="QEG20442.1"/>
    <property type="molecule type" value="Genomic_DNA"/>
</dbReference>
<dbReference type="InterPro" id="IPR046342">
    <property type="entry name" value="CBS_dom_sf"/>
</dbReference>
<keyword evidence="5" id="KW-1185">Reference proteome</keyword>
<dbReference type="SUPFAM" id="SSF54631">
    <property type="entry name" value="CBS-domain pair"/>
    <property type="match status" value="1"/>
</dbReference>
<dbReference type="OrthoDB" id="273057at2"/>
<evidence type="ECO:0000313" key="5">
    <source>
        <dbReference type="Proteomes" id="UP000322214"/>
    </source>
</evidence>
<dbReference type="Pfam" id="PF00571">
    <property type="entry name" value="CBS"/>
    <property type="match status" value="1"/>
</dbReference>
<dbReference type="AlphaFoldDB" id="A0A5B9P625"/>
<protein>
    <submittedName>
        <fullName evidence="4">Inosine 5'-monophosphate dehydrogenase</fullName>
    </submittedName>
</protein>
<name>A0A5B9P625_9BACT</name>
<sequence length="169" mass="18966">MAKLTEVKVGDVMATEIIVINEADKLEKVSTVFDERDINAAPVVDSEGRCVGIITSHDLVEYESRKKTMEEVRSSDSNQDLGDCWEQSMFRLPGFLFDEVGFHMSKLHEQIGIDDCLDQVARNMCRKHIHHVVVLDVHQKPVGLMSSLDLLGVLIDEPVCRSPSSLRSN</sequence>
<dbReference type="PROSITE" id="PS51371">
    <property type="entry name" value="CBS"/>
    <property type="match status" value="1"/>
</dbReference>
<dbReference type="InterPro" id="IPR051257">
    <property type="entry name" value="Diverse_CBS-Domain"/>
</dbReference>
<evidence type="ECO:0000256" key="2">
    <source>
        <dbReference type="PROSITE-ProRule" id="PRU00703"/>
    </source>
</evidence>
<dbReference type="PANTHER" id="PTHR43080:SF2">
    <property type="entry name" value="CBS DOMAIN-CONTAINING PROTEIN"/>
    <property type="match status" value="1"/>
</dbReference>
<keyword evidence="1 2" id="KW-0129">CBS domain</keyword>
<dbReference type="PANTHER" id="PTHR43080">
    <property type="entry name" value="CBS DOMAIN-CONTAINING PROTEIN CBSX3, MITOCHONDRIAL"/>
    <property type="match status" value="1"/>
</dbReference>
<dbReference type="STRING" id="980251.GCA_001642875_04540"/>
<reference evidence="4 5" key="1">
    <citation type="submission" date="2019-08" db="EMBL/GenBank/DDBJ databases">
        <title>Deep-cultivation of Planctomycetes and their phenomic and genomic characterization uncovers novel biology.</title>
        <authorList>
            <person name="Wiegand S."/>
            <person name="Jogler M."/>
            <person name="Boedeker C."/>
            <person name="Pinto D."/>
            <person name="Vollmers J."/>
            <person name="Rivas-Marin E."/>
            <person name="Kohn T."/>
            <person name="Peeters S.H."/>
            <person name="Heuer A."/>
            <person name="Rast P."/>
            <person name="Oberbeckmann S."/>
            <person name="Bunk B."/>
            <person name="Jeske O."/>
            <person name="Meyerdierks A."/>
            <person name="Storesund J.E."/>
            <person name="Kallscheuer N."/>
            <person name="Luecker S."/>
            <person name="Lage O.M."/>
            <person name="Pohl T."/>
            <person name="Merkel B.J."/>
            <person name="Hornburger P."/>
            <person name="Mueller R.-W."/>
            <person name="Bruemmer F."/>
            <person name="Labrenz M."/>
            <person name="Spormann A.M."/>
            <person name="Op den Camp H."/>
            <person name="Overmann J."/>
            <person name="Amann R."/>
            <person name="Jetten M.S.M."/>
            <person name="Mascher T."/>
            <person name="Medema M.H."/>
            <person name="Devos D.P."/>
            <person name="Kaster A.-K."/>
            <person name="Ovreas L."/>
            <person name="Rohde M."/>
            <person name="Galperin M.Y."/>
            <person name="Jogler C."/>
        </authorList>
    </citation>
    <scope>NUCLEOTIDE SEQUENCE [LARGE SCALE GENOMIC DNA]</scope>
    <source>
        <strain evidence="4 5">FC18</strain>
    </source>
</reference>
<proteinExistence type="predicted"/>
<dbReference type="RefSeq" id="WP_075082543.1">
    <property type="nucleotide sequence ID" value="NZ_CP042912.1"/>
</dbReference>
<dbReference type="KEGG" id="mff:MFFC18_02900"/>
<evidence type="ECO:0000259" key="3">
    <source>
        <dbReference type="PROSITE" id="PS51371"/>
    </source>
</evidence>
<feature type="domain" description="CBS" evidence="3">
    <location>
        <begin position="13"/>
        <end position="71"/>
    </location>
</feature>
<dbReference type="SMART" id="SM00116">
    <property type="entry name" value="CBS"/>
    <property type="match status" value="2"/>
</dbReference>